<keyword evidence="3" id="KW-1185">Reference proteome</keyword>
<dbReference type="InterPro" id="IPR009506">
    <property type="entry name" value="YjiS-like"/>
</dbReference>
<evidence type="ECO:0000313" key="2">
    <source>
        <dbReference type="EMBL" id="PRY92195.1"/>
    </source>
</evidence>
<evidence type="ECO:0000259" key="1">
    <source>
        <dbReference type="Pfam" id="PF06568"/>
    </source>
</evidence>
<dbReference type="RefSeq" id="WP_106262726.1">
    <property type="nucleotide sequence ID" value="NZ_PVTQ01000002.1"/>
</dbReference>
<comment type="caution">
    <text evidence="2">The sequence shown here is derived from an EMBL/GenBank/DDBJ whole genome shotgun (WGS) entry which is preliminary data.</text>
</comment>
<dbReference type="OrthoDB" id="8244198at2"/>
<protein>
    <submittedName>
        <fullName evidence="2">Uncharacterized protein DUF1127</fullName>
    </submittedName>
</protein>
<dbReference type="Proteomes" id="UP000238392">
    <property type="component" value="Unassembled WGS sequence"/>
</dbReference>
<gene>
    <name evidence="2" type="ORF">CLV74_102108</name>
</gene>
<name>A0A2T0WZX0_9RHOB</name>
<dbReference type="AlphaFoldDB" id="A0A2T0WZX0"/>
<sequence>MAYVHAPRALELNIADRLLSTIEGFKAFRARRAAYNRVYDELALLTERELADIGIARSQIAEIARQEAAKI</sequence>
<organism evidence="2 3">
    <name type="scientific">Donghicola tyrosinivorans</name>
    <dbReference type="NCBI Taxonomy" id="1652492"/>
    <lineage>
        <taxon>Bacteria</taxon>
        <taxon>Pseudomonadati</taxon>
        <taxon>Pseudomonadota</taxon>
        <taxon>Alphaproteobacteria</taxon>
        <taxon>Rhodobacterales</taxon>
        <taxon>Roseobacteraceae</taxon>
        <taxon>Donghicola</taxon>
    </lineage>
</organism>
<proteinExistence type="predicted"/>
<dbReference type="EMBL" id="PVTQ01000002">
    <property type="protein sequence ID" value="PRY92195.1"/>
    <property type="molecule type" value="Genomic_DNA"/>
</dbReference>
<evidence type="ECO:0000313" key="3">
    <source>
        <dbReference type="Proteomes" id="UP000238392"/>
    </source>
</evidence>
<accession>A0A2T0WZX0</accession>
<feature type="domain" description="YjiS-like" evidence="1">
    <location>
        <begin position="30"/>
        <end position="60"/>
    </location>
</feature>
<reference evidence="2 3" key="1">
    <citation type="submission" date="2018-03" db="EMBL/GenBank/DDBJ databases">
        <title>Genomic Encyclopedia of Archaeal and Bacterial Type Strains, Phase II (KMG-II): from individual species to whole genera.</title>
        <authorList>
            <person name="Goeker M."/>
        </authorList>
    </citation>
    <scope>NUCLEOTIDE SEQUENCE [LARGE SCALE GENOMIC DNA]</scope>
    <source>
        <strain evidence="2 3">DSM 100212</strain>
    </source>
</reference>
<dbReference type="Pfam" id="PF06568">
    <property type="entry name" value="YjiS-like"/>
    <property type="match status" value="1"/>
</dbReference>